<proteinExistence type="predicted"/>
<protein>
    <submittedName>
        <fullName evidence="1">GIY-YIG nuclease family protein</fullName>
    </submittedName>
</protein>
<keyword evidence="2" id="KW-1185">Reference proteome</keyword>
<dbReference type="RefSeq" id="WP_249712950.1">
    <property type="nucleotide sequence ID" value="NZ_JAMFMB010000038.1"/>
</dbReference>
<dbReference type="Proteomes" id="UP001203880">
    <property type="component" value="Unassembled WGS sequence"/>
</dbReference>
<name>A0ABT0Q9D4_9RHOB</name>
<organism evidence="1 2">
    <name type="scientific">Ruegeria spongiae</name>
    <dbReference type="NCBI Taxonomy" id="2942209"/>
    <lineage>
        <taxon>Bacteria</taxon>
        <taxon>Pseudomonadati</taxon>
        <taxon>Pseudomonadota</taxon>
        <taxon>Alphaproteobacteria</taxon>
        <taxon>Rhodobacterales</taxon>
        <taxon>Roseobacteraceae</taxon>
        <taxon>Ruegeria</taxon>
    </lineage>
</organism>
<evidence type="ECO:0000313" key="2">
    <source>
        <dbReference type="Proteomes" id="UP001203880"/>
    </source>
</evidence>
<dbReference type="EMBL" id="JAMFMB010000038">
    <property type="protein sequence ID" value="MCL6285793.1"/>
    <property type="molecule type" value="Genomic_DNA"/>
</dbReference>
<comment type="caution">
    <text evidence="1">The sequence shown here is derived from an EMBL/GenBank/DDBJ whole genome shotgun (WGS) entry which is preliminary data.</text>
</comment>
<gene>
    <name evidence="1" type="ORF">M3P21_19905</name>
</gene>
<sequence length="257" mass="28899">AQPAKEGKLSDQPVYTSHKDIIRAMRPIQRKAAALLISDVLANTPPSSVIEAQGRYREQLGEGGLVDDGRGWRDDIRDTSVFCLLRNGFAKGKAVTLHKSDQTLTGWSADEASLRQAAALETEYGGNLRQLKIRMAMVRDFETIGQGLEAVYVYTDSRLDQAGYACCKIGRHDSSDVNSVATRILEQYGTGSAGLPVLRYLLKTDDATALETKLHRLFSKHRLKDAFGTEWFGMNYRDIEMVTRDRWWQSNRWRSVP</sequence>
<dbReference type="Pfam" id="PF13455">
    <property type="entry name" value="MUG113"/>
    <property type="match status" value="1"/>
</dbReference>
<evidence type="ECO:0000313" key="1">
    <source>
        <dbReference type="EMBL" id="MCL6285793.1"/>
    </source>
</evidence>
<accession>A0ABT0Q9D4</accession>
<reference evidence="1" key="1">
    <citation type="submission" date="2022-05" db="EMBL/GenBank/DDBJ databases">
        <authorList>
            <person name="Park J.-S."/>
        </authorList>
    </citation>
    <scope>NUCLEOTIDE SEQUENCE</scope>
    <source>
        <strain evidence="1">2012CJ41-6</strain>
    </source>
</reference>
<feature type="non-terminal residue" evidence="1">
    <location>
        <position position="1"/>
    </location>
</feature>